<evidence type="ECO:0000256" key="10">
    <source>
        <dbReference type="ARBA" id="ARBA00030448"/>
    </source>
</evidence>
<evidence type="ECO:0000256" key="8">
    <source>
        <dbReference type="ARBA" id="ARBA00023004"/>
    </source>
</evidence>
<feature type="domain" description="Cytochrome c" evidence="15">
    <location>
        <begin position="113"/>
        <end position="205"/>
    </location>
</feature>
<comment type="subcellular location">
    <subcellularLocation>
        <location evidence="2">Plastid</location>
        <location evidence="2">Chloroplast thylakoid lumen</location>
    </subcellularLocation>
</comment>
<evidence type="ECO:0000256" key="2">
    <source>
        <dbReference type="ARBA" id="ARBA00004456"/>
    </source>
</evidence>
<comment type="similarity">
    <text evidence="3">Belongs to the cytochrome c family. PetJ subfamily.</text>
</comment>
<evidence type="ECO:0000256" key="14">
    <source>
        <dbReference type="SAM" id="SignalP"/>
    </source>
</evidence>
<dbReference type="InterPro" id="IPR023655">
    <property type="entry name" value="Cyt_C6"/>
</dbReference>
<accession>A0A0G4I271</accession>
<dbReference type="SUPFAM" id="SSF46626">
    <property type="entry name" value="Cytochrome c"/>
    <property type="match status" value="1"/>
</dbReference>
<evidence type="ECO:0000256" key="4">
    <source>
        <dbReference type="ARBA" id="ARBA00022448"/>
    </source>
</evidence>
<dbReference type="PANTHER" id="PTHR34688">
    <property type="entry name" value="CYTOCHROME C6, CHLOROPLASTIC"/>
    <property type="match status" value="1"/>
</dbReference>
<proteinExistence type="inferred from homology"/>
<evidence type="ECO:0000256" key="3">
    <source>
        <dbReference type="ARBA" id="ARBA00009650"/>
    </source>
</evidence>
<dbReference type="VEuPathDB" id="CryptoDB:Cvel_10327"/>
<evidence type="ECO:0000256" key="5">
    <source>
        <dbReference type="ARBA" id="ARBA00022617"/>
    </source>
</evidence>
<dbReference type="GO" id="GO:0009055">
    <property type="term" value="F:electron transfer activity"/>
    <property type="evidence" value="ECO:0007669"/>
    <property type="project" value="InterPro"/>
</dbReference>
<keyword evidence="5 13" id="KW-0349">Heme</keyword>
<dbReference type="InterPro" id="IPR008168">
    <property type="entry name" value="Cyt_C_IC"/>
</dbReference>
<protein>
    <recommendedName>
        <fullName evidence="12">Cytochrome c-553</fullName>
    </recommendedName>
    <alternativeName>
        <fullName evidence="11">Cytochrome c553</fullName>
    </alternativeName>
    <alternativeName>
        <fullName evidence="10">Soluble cytochrome f</fullName>
    </alternativeName>
</protein>
<dbReference type="PROSITE" id="PS51007">
    <property type="entry name" value="CYTC"/>
    <property type="match status" value="1"/>
</dbReference>
<dbReference type="InterPro" id="IPR009056">
    <property type="entry name" value="Cyt_c-like_dom"/>
</dbReference>
<evidence type="ECO:0000256" key="9">
    <source>
        <dbReference type="ARBA" id="ARBA00023078"/>
    </source>
</evidence>
<keyword evidence="4" id="KW-0813">Transport</keyword>
<evidence type="ECO:0000259" key="15">
    <source>
        <dbReference type="PROSITE" id="PS51007"/>
    </source>
</evidence>
<dbReference type="GO" id="GO:0009543">
    <property type="term" value="C:chloroplast thylakoid lumen"/>
    <property type="evidence" value="ECO:0007669"/>
    <property type="project" value="UniProtKB-SubCell"/>
</dbReference>
<dbReference type="Pfam" id="PF13442">
    <property type="entry name" value="Cytochrome_CBB3"/>
    <property type="match status" value="1"/>
</dbReference>
<dbReference type="GO" id="GO:0005506">
    <property type="term" value="F:iron ion binding"/>
    <property type="evidence" value="ECO:0007669"/>
    <property type="project" value="InterPro"/>
</dbReference>
<dbReference type="EMBL" id="CDMZ01004819">
    <property type="protein sequence ID" value="CEM51022.1"/>
    <property type="molecule type" value="Genomic_DNA"/>
</dbReference>
<dbReference type="FunFam" id="1.10.760.10:FF:000021">
    <property type="entry name" value="Cytochrome c6, chloroplastic"/>
    <property type="match status" value="1"/>
</dbReference>
<dbReference type="PANTHER" id="PTHR34688:SF2">
    <property type="entry name" value="CYTOCHROME C6, CHLOROPLASTIC"/>
    <property type="match status" value="1"/>
</dbReference>
<dbReference type="AlphaFoldDB" id="A0A0G4I271"/>
<gene>
    <name evidence="16" type="ORF">Cvel_10327</name>
</gene>
<dbReference type="PRINTS" id="PR00605">
    <property type="entry name" value="CYTCHROMECIC"/>
</dbReference>
<sequence length="209" mass="22753">MRTSAVKVLSLLLQSHFAFARLTLRVPLFVVPFDASQQPSPVATTPVTPTVSSNTRDVVVTTAPDIPSTQQQSVQLWPSELGSQRTKSPGSALGGLASRFRLSAFEPSPAFAADLRKGEDAFTKNCVACHAGGGNVVARSKGLFKGDLEKNKMLNREKIYEITYYGKGVMPGYGRDCKPQRMCTYGEKLSDSQMESVVDYVLEKANNGW</sequence>
<feature type="signal peptide" evidence="14">
    <location>
        <begin position="1"/>
        <end position="20"/>
    </location>
</feature>
<evidence type="ECO:0000256" key="6">
    <source>
        <dbReference type="ARBA" id="ARBA00022723"/>
    </source>
</evidence>
<reference evidence="16" key="1">
    <citation type="submission" date="2014-11" db="EMBL/GenBank/DDBJ databases">
        <authorList>
            <person name="Otto D Thomas"/>
            <person name="Naeem Raeece"/>
        </authorList>
    </citation>
    <scope>NUCLEOTIDE SEQUENCE</scope>
</reference>
<evidence type="ECO:0000256" key="13">
    <source>
        <dbReference type="PROSITE-ProRule" id="PRU00433"/>
    </source>
</evidence>
<evidence type="ECO:0000256" key="12">
    <source>
        <dbReference type="ARBA" id="ARBA00033211"/>
    </source>
</evidence>
<name>A0A0G4I271_9ALVE</name>
<keyword evidence="14" id="KW-0732">Signal</keyword>
<comment type="function">
    <text evidence="1">Functions as an electron carrier between membrane-bound cytochrome b6-f and photosystem I in oxygenic photosynthesis.</text>
</comment>
<dbReference type="InterPro" id="IPR036909">
    <property type="entry name" value="Cyt_c-like_dom_sf"/>
</dbReference>
<keyword evidence="6 13" id="KW-0479">Metal-binding</keyword>
<evidence type="ECO:0000256" key="1">
    <source>
        <dbReference type="ARBA" id="ARBA00002347"/>
    </source>
</evidence>
<evidence type="ECO:0000256" key="7">
    <source>
        <dbReference type="ARBA" id="ARBA00022982"/>
    </source>
</evidence>
<feature type="chain" id="PRO_5005192060" description="Cytochrome c-553" evidence="14">
    <location>
        <begin position="21"/>
        <end position="209"/>
    </location>
</feature>
<evidence type="ECO:0000313" key="16">
    <source>
        <dbReference type="EMBL" id="CEM51022.1"/>
    </source>
</evidence>
<organism evidence="16">
    <name type="scientific">Chromera velia CCMP2878</name>
    <dbReference type="NCBI Taxonomy" id="1169474"/>
    <lineage>
        <taxon>Eukaryota</taxon>
        <taxon>Sar</taxon>
        <taxon>Alveolata</taxon>
        <taxon>Colpodellida</taxon>
        <taxon>Chromeraceae</taxon>
        <taxon>Chromera</taxon>
    </lineage>
</organism>
<dbReference type="Gene3D" id="1.10.760.10">
    <property type="entry name" value="Cytochrome c-like domain"/>
    <property type="match status" value="1"/>
</dbReference>
<keyword evidence="8 13" id="KW-0408">Iron</keyword>
<keyword evidence="9" id="KW-0793">Thylakoid</keyword>
<dbReference type="GO" id="GO:0020037">
    <property type="term" value="F:heme binding"/>
    <property type="evidence" value="ECO:0007669"/>
    <property type="project" value="InterPro"/>
</dbReference>
<evidence type="ECO:0000256" key="11">
    <source>
        <dbReference type="ARBA" id="ARBA00031247"/>
    </source>
</evidence>
<keyword evidence="7" id="KW-0249">Electron transport</keyword>